<dbReference type="AlphaFoldDB" id="A0A0R2G2Q6"/>
<proteinExistence type="predicted"/>
<dbReference type="EMBL" id="JQAZ01000001">
    <property type="protein sequence ID" value="KRN33782.1"/>
    <property type="molecule type" value="Genomic_DNA"/>
</dbReference>
<evidence type="ECO:0000313" key="2">
    <source>
        <dbReference type="EMBL" id="KRN33782.1"/>
    </source>
</evidence>
<comment type="caution">
    <text evidence="2">The sequence shown here is derived from an EMBL/GenBank/DDBJ whole genome shotgun (WGS) entry which is preliminary data.</text>
</comment>
<gene>
    <name evidence="1" type="ORF">IV38_GL000576</name>
    <name evidence="2" type="ORF">IV40_GL000092</name>
</gene>
<accession>A0A0R2G2Q6</accession>
<dbReference type="STRING" id="81857.IV38_GL000576"/>
<evidence type="ECO:0000313" key="3">
    <source>
        <dbReference type="Proteomes" id="UP000051645"/>
    </source>
</evidence>
<evidence type="ECO:0000313" key="1">
    <source>
        <dbReference type="EMBL" id="KRN29689.1"/>
    </source>
</evidence>
<dbReference type="Proteomes" id="UP000051645">
    <property type="component" value="Unassembled WGS sequence"/>
</dbReference>
<protein>
    <submittedName>
        <fullName evidence="2">Uncharacterized protein</fullName>
    </submittedName>
</protein>
<dbReference type="Proteomes" id="UP000051751">
    <property type="component" value="Unassembled WGS sequence"/>
</dbReference>
<dbReference type="EMBL" id="JQAT01000001">
    <property type="protein sequence ID" value="KRN29689.1"/>
    <property type="molecule type" value="Genomic_DNA"/>
</dbReference>
<sequence length="74" mass="8426">MGDWTVYVQITHSFQQRHGKLEEQDDSGDNVGKIQVLNEKGESVFETDNANILVGDLNDYLIAKLTPVRNDRLH</sequence>
<dbReference type="PATRIC" id="fig|81857.3.peg.581"/>
<evidence type="ECO:0000313" key="4">
    <source>
        <dbReference type="Proteomes" id="UP000051751"/>
    </source>
</evidence>
<organism evidence="2 3">
    <name type="scientific">Lactobacillus selangorensis</name>
    <dbReference type="NCBI Taxonomy" id="81857"/>
    <lineage>
        <taxon>Bacteria</taxon>
        <taxon>Bacillati</taxon>
        <taxon>Bacillota</taxon>
        <taxon>Bacilli</taxon>
        <taxon>Lactobacillales</taxon>
        <taxon>Lactobacillaceae</taxon>
        <taxon>Lactobacillus</taxon>
    </lineage>
</organism>
<name>A0A0R2G2Q6_9LACO</name>
<keyword evidence="3" id="KW-1185">Reference proteome</keyword>
<reference evidence="3 4" key="1">
    <citation type="journal article" date="2015" name="Genome Announc.">
        <title>Expanding the biotechnology potential of lactobacilli through comparative genomics of 213 strains and associated genera.</title>
        <authorList>
            <person name="Sun Z."/>
            <person name="Harris H.M."/>
            <person name="McCann A."/>
            <person name="Guo C."/>
            <person name="Argimon S."/>
            <person name="Zhang W."/>
            <person name="Yang X."/>
            <person name="Jeffery I.B."/>
            <person name="Cooney J.C."/>
            <person name="Kagawa T.F."/>
            <person name="Liu W."/>
            <person name="Song Y."/>
            <person name="Salvetti E."/>
            <person name="Wrobel A."/>
            <person name="Rasinkangas P."/>
            <person name="Parkhill J."/>
            <person name="Rea M.C."/>
            <person name="O'Sullivan O."/>
            <person name="Ritari J."/>
            <person name="Douillard F.P."/>
            <person name="Paul Ross R."/>
            <person name="Yang R."/>
            <person name="Briner A.E."/>
            <person name="Felis G.E."/>
            <person name="de Vos W.M."/>
            <person name="Barrangou R."/>
            <person name="Klaenhammer T.R."/>
            <person name="Caufield P.W."/>
            <person name="Cui Y."/>
            <person name="Zhang H."/>
            <person name="O'Toole P.W."/>
        </authorList>
    </citation>
    <scope>NUCLEOTIDE SEQUENCE [LARGE SCALE GENOMIC DNA]</scope>
    <source>
        <strain evidence="1 4">ATCC BAA-66</strain>
        <strain evidence="2 3">DSM 13344</strain>
    </source>
</reference>